<evidence type="ECO:0000259" key="2">
    <source>
        <dbReference type="Pfam" id="PF07883"/>
    </source>
</evidence>
<dbReference type="Proteomes" id="UP000294749">
    <property type="component" value="Unassembled WGS sequence"/>
</dbReference>
<proteinExistence type="predicted"/>
<dbReference type="InterPro" id="IPR013096">
    <property type="entry name" value="Cupin_2"/>
</dbReference>
<evidence type="ECO:0000313" key="4">
    <source>
        <dbReference type="Proteomes" id="UP000294749"/>
    </source>
</evidence>
<dbReference type="OrthoDB" id="9811153at2"/>
<accession>A0A4R7K5F1</accession>
<dbReference type="InterPro" id="IPR011051">
    <property type="entry name" value="RmlC_Cupin_sf"/>
</dbReference>
<dbReference type="Pfam" id="PF07883">
    <property type="entry name" value="Cupin_2"/>
    <property type="match status" value="1"/>
</dbReference>
<dbReference type="AlphaFoldDB" id="A0A4R7K5F1"/>
<protein>
    <submittedName>
        <fullName evidence="3">Cupin domain-containing protein</fullName>
    </submittedName>
</protein>
<keyword evidence="4" id="KW-1185">Reference proteome</keyword>
<dbReference type="EMBL" id="SOAY01000010">
    <property type="protein sequence ID" value="TDT46426.1"/>
    <property type="molecule type" value="Genomic_DNA"/>
</dbReference>
<dbReference type="RefSeq" id="WP_133685904.1">
    <property type="nucleotide sequence ID" value="NZ_SOAY01000010.1"/>
</dbReference>
<dbReference type="Gene3D" id="2.60.120.10">
    <property type="entry name" value="Jelly Rolls"/>
    <property type="match status" value="1"/>
</dbReference>
<name>A0A4R7K5F1_9FLAO</name>
<reference evidence="3 4" key="1">
    <citation type="submission" date="2019-03" db="EMBL/GenBank/DDBJ databases">
        <title>Genomic Encyclopedia of Archaeal and Bacterial Type Strains, Phase II (KMG-II): from individual species to whole genera.</title>
        <authorList>
            <person name="Goeker M."/>
        </authorList>
    </citation>
    <scope>NUCLEOTIDE SEQUENCE [LARGE SCALE GENOMIC DNA]</scope>
    <source>
        <strain evidence="3 4">DSM 25233</strain>
    </source>
</reference>
<keyword evidence="1" id="KW-0479">Metal-binding</keyword>
<dbReference type="GO" id="GO:0046872">
    <property type="term" value="F:metal ion binding"/>
    <property type="evidence" value="ECO:0007669"/>
    <property type="project" value="UniProtKB-KW"/>
</dbReference>
<sequence length="112" mass="12563">MKIVDWNILPDLGVSHNADIKKRTLINRGEIPQLMMYGTAVFKPGQQVELHKHDTMFEVFHIQTGKAVFTISGKEYEVGPGNCITIEPGEVHGQSNPFDTDVTWTYFGIATD</sequence>
<organism evidence="3 4">
    <name type="scientific">Maribacter spongiicola</name>
    <dbReference type="NCBI Taxonomy" id="1206753"/>
    <lineage>
        <taxon>Bacteria</taxon>
        <taxon>Pseudomonadati</taxon>
        <taxon>Bacteroidota</taxon>
        <taxon>Flavobacteriia</taxon>
        <taxon>Flavobacteriales</taxon>
        <taxon>Flavobacteriaceae</taxon>
        <taxon>Maribacter</taxon>
    </lineage>
</organism>
<gene>
    <name evidence="3" type="ORF">CLV90_0476</name>
</gene>
<dbReference type="InterPro" id="IPR014710">
    <property type="entry name" value="RmlC-like_jellyroll"/>
</dbReference>
<dbReference type="PANTHER" id="PTHR35848:SF6">
    <property type="entry name" value="CUPIN TYPE-2 DOMAIN-CONTAINING PROTEIN"/>
    <property type="match status" value="1"/>
</dbReference>
<feature type="domain" description="Cupin type-2" evidence="2">
    <location>
        <begin position="40"/>
        <end position="105"/>
    </location>
</feature>
<dbReference type="SUPFAM" id="SSF51182">
    <property type="entry name" value="RmlC-like cupins"/>
    <property type="match status" value="1"/>
</dbReference>
<comment type="caution">
    <text evidence="3">The sequence shown here is derived from an EMBL/GenBank/DDBJ whole genome shotgun (WGS) entry which is preliminary data.</text>
</comment>
<dbReference type="InterPro" id="IPR051610">
    <property type="entry name" value="GPI/OXD"/>
</dbReference>
<evidence type="ECO:0000313" key="3">
    <source>
        <dbReference type="EMBL" id="TDT46426.1"/>
    </source>
</evidence>
<evidence type="ECO:0000256" key="1">
    <source>
        <dbReference type="ARBA" id="ARBA00022723"/>
    </source>
</evidence>
<dbReference type="PANTHER" id="PTHR35848">
    <property type="entry name" value="OXALATE-BINDING PROTEIN"/>
    <property type="match status" value="1"/>
</dbReference>